<comment type="caution">
    <text evidence="1">The sequence shown here is derived from an EMBL/GenBank/DDBJ whole genome shotgun (WGS) entry which is preliminary data.</text>
</comment>
<protein>
    <submittedName>
        <fullName evidence="1">Thiolase-like protein</fullName>
    </submittedName>
</protein>
<organism evidence="1 2">
    <name type="scientific">Lindgomyces ingoldianus</name>
    <dbReference type="NCBI Taxonomy" id="673940"/>
    <lineage>
        <taxon>Eukaryota</taxon>
        <taxon>Fungi</taxon>
        <taxon>Dikarya</taxon>
        <taxon>Ascomycota</taxon>
        <taxon>Pezizomycotina</taxon>
        <taxon>Dothideomycetes</taxon>
        <taxon>Pleosporomycetidae</taxon>
        <taxon>Pleosporales</taxon>
        <taxon>Lindgomycetaceae</taxon>
        <taxon>Lindgomyces</taxon>
    </lineage>
</organism>
<sequence>MCFSGAAKSNFGHLGGASGLLGVIKTILAIEKGVIPPNTNFEKLNANIDDAFFHLKFPTQEVPWPEMASGIRRASVNSFGYGGTNAHVVLDDARSYMQHRRLTGHHCVRAAPNPSSPPHHVHTGVNETDRKMPRLLAFSALDEQGIQRQLATHFKALVRLGDSVLDDYAYALACHRDPHAWKAFCILTSSTDVQDKPLTLSAKSCRSARTNPTLCFVFTGQGAQWHGMGQQLLACSIFRDSLIRSQRRLERLGWTSFLINILSDSNLAPLLDRA</sequence>
<dbReference type="Proteomes" id="UP000799755">
    <property type="component" value="Unassembled WGS sequence"/>
</dbReference>
<proteinExistence type="predicted"/>
<name>A0ACB6QVL1_9PLEO</name>
<reference evidence="1" key="1">
    <citation type="journal article" date="2020" name="Stud. Mycol.">
        <title>101 Dothideomycetes genomes: a test case for predicting lifestyles and emergence of pathogens.</title>
        <authorList>
            <person name="Haridas S."/>
            <person name="Albert R."/>
            <person name="Binder M."/>
            <person name="Bloem J."/>
            <person name="Labutti K."/>
            <person name="Salamov A."/>
            <person name="Andreopoulos B."/>
            <person name="Baker S."/>
            <person name="Barry K."/>
            <person name="Bills G."/>
            <person name="Bluhm B."/>
            <person name="Cannon C."/>
            <person name="Castanera R."/>
            <person name="Culley D."/>
            <person name="Daum C."/>
            <person name="Ezra D."/>
            <person name="Gonzalez J."/>
            <person name="Henrissat B."/>
            <person name="Kuo A."/>
            <person name="Liang C."/>
            <person name="Lipzen A."/>
            <person name="Lutzoni F."/>
            <person name="Magnuson J."/>
            <person name="Mondo S."/>
            <person name="Nolan M."/>
            <person name="Ohm R."/>
            <person name="Pangilinan J."/>
            <person name="Park H.-J."/>
            <person name="Ramirez L."/>
            <person name="Alfaro M."/>
            <person name="Sun H."/>
            <person name="Tritt A."/>
            <person name="Yoshinaga Y."/>
            <person name="Zwiers L.-H."/>
            <person name="Turgeon B."/>
            <person name="Goodwin S."/>
            <person name="Spatafora J."/>
            <person name="Crous P."/>
            <person name="Grigoriev I."/>
        </authorList>
    </citation>
    <scope>NUCLEOTIDE SEQUENCE</scope>
    <source>
        <strain evidence="1">ATCC 200398</strain>
    </source>
</reference>
<gene>
    <name evidence="1" type="ORF">BDR25DRAFT_224291</name>
</gene>
<dbReference type="EMBL" id="MU003506">
    <property type="protein sequence ID" value="KAF2470882.1"/>
    <property type="molecule type" value="Genomic_DNA"/>
</dbReference>
<evidence type="ECO:0000313" key="1">
    <source>
        <dbReference type="EMBL" id="KAF2470882.1"/>
    </source>
</evidence>
<accession>A0ACB6QVL1</accession>
<evidence type="ECO:0000313" key="2">
    <source>
        <dbReference type="Proteomes" id="UP000799755"/>
    </source>
</evidence>
<keyword evidence="2" id="KW-1185">Reference proteome</keyword>